<comment type="caution">
    <text evidence="2">The sequence shown here is derived from an EMBL/GenBank/DDBJ whole genome shotgun (WGS) entry which is preliminary data.</text>
</comment>
<dbReference type="Pfam" id="PF00534">
    <property type="entry name" value="Glycos_transf_1"/>
    <property type="match status" value="1"/>
</dbReference>
<evidence type="ECO:0000313" key="2">
    <source>
        <dbReference type="EMBL" id="MDS9468770.1"/>
    </source>
</evidence>
<evidence type="ECO:0000313" key="3">
    <source>
        <dbReference type="Proteomes" id="UP001269144"/>
    </source>
</evidence>
<dbReference type="Proteomes" id="UP001269144">
    <property type="component" value="Unassembled WGS sequence"/>
</dbReference>
<sequence length="421" mass="45582">MKPEREQGAPIPDKVVIVNDASTAWGGATGLAILSAELLVERGISVTFVAGDEGTGAQLTSAGVEIVALGGRGLVTETPLRAATHGIYNPAARDLLAGWIATNDSPGVVYHLHGWSKILSPAIFDALRNVAERTFIHAHDFFLACPNGGYMDYRRNRPCSLTPLTVGCLGTNCDKRSYAQKLWRAMRQATLNRRLLEVPWAGVVMIHEQMTTYLEKAGLNRDLLVPLPNPTSPLTSERVRAEENRGFVFIGRVEAEKGIEDAIAATRSAHVELTVVGEGPLREALAAANPDILFTGWKSRNEMAEIVSSKRALLMPSRYPEPFGLVAIEAARSGLPVIIAETAFLSEGITRLGIGKSCNTRDVVAFAACIADLHDLSAEEVRRMSLRAMDEAGQLSTTPAQWVDHLLDLYGSALEGRHDRT</sequence>
<dbReference type="PANTHER" id="PTHR45947:SF3">
    <property type="entry name" value="SULFOQUINOVOSYL TRANSFERASE SQD2"/>
    <property type="match status" value="1"/>
</dbReference>
<name>A0ABU2HW34_9RHOB</name>
<dbReference type="GO" id="GO:0016757">
    <property type="term" value="F:glycosyltransferase activity"/>
    <property type="evidence" value="ECO:0007669"/>
    <property type="project" value="UniProtKB-KW"/>
</dbReference>
<dbReference type="Gene3D" id="3.40.50.2000">
    <property type="entry name" value="Glycogen Phosphorylase B"/>
    <property type="match status" value="2"/>
</dbReference>
<dbReference type="EC" id="2.4.-.-" evidence="2"/>
<dbReference type="EMBL" id="JAVQLW010000002">
    <property type="protein sequence ID" value="MDS9468770.1"/>
    <property type="molecule type" value="Genomic_DNA"/>
</dbReference>
<protein>
    <submittedName>
        <fullName evidence="2">Glycosyltransferase</fullName>
        <ecNumber evidence="2">2.4.-.-</ecNumber>
    </submittedName>
</protein>
<keyword evidence="3" id="KW-1185">Reference proteome</keyword>
<organism evidence="2 3">
    <name type="scientific">Paracoccus aurantius</name>
    <dbReference type="NCBI Taxonomy" id="3073814"/>
    <lineage>
        <taxon>Bacteria</taxon>
        <taxon>Pseudomonadati</taxon>
        <taxon>Pseudomonadota</taxon>
        <taxon>Alphaproteobacteria</taxon>
        <taxon>Rhodobacterales</taxon>
        <taxon>Paracoccaceae</taxon>
        <taxon>Paracoccus</taxon>
    </lineage>
</organism>
<evidence type="ECO:0000259" key="1">
    <source>
        <dbReference type="Pfam" id="PF00534"/>
    </source>
</evidence>
<dbReference type="SUPFAM" id="SSF53756">
    <property type="entry name" value="UDP-Glycosyltransferase/glycogen phosphorylase"/>
    <property type="match status" value="1"/>
</dbReference>
<keyword evidence="2" id="KW-0808">Transferase</keyword>
<accession>A0ABU2HW34</accession>
<proteinExistence type="predicted"/>
<reference evidence="3" key="1">
    <citation type="submission" date="2023-07" db="EMBL/GenBank/DDBJ databases">
        <title>Paracoccus sp. MBLB3053 whole genome sequence.</title>
        <authorList>
            <person name="Hwang C.Y."/>
            <person name="Cho E.-S."/>
            <person name="Seo M.-J."/>
        </authorList>
    </citation>
    <scope>NUCLEOTIDE SEQUENCE [LARGE SCALE GENOMIC DNA]</scope>
    <source>
        <strain evidence="3">MBLB3053</strain>
    </source>
</reference>
<gene>
    <name evidence="2" type="ORF">RGQ15_14485</name>
</gene>
<dbReference type="PANTHER" id="PTHR45947">
    <property type="entry name" value="SULFOQUINOVOSYL TRANSFERASE SQD2"/>
    <property type="match status" value="1"/>
</dbReference>
<dbReference type="InterPro" id="IPR050194">
    <property type="entry name" value="Glycosyltransferase_grp1"/>
</dbReference>
<keyword evidence="2" id="KW-0328">Glycosyltransferase</keyword>
<feature type="domain" description="Glycosyl transferase family 1" evidence="1">
    <location>
        <begin position="241"/>
        <end position="384"/>
    </location>
</feature>
<dbReference type="RefSeq" id="WP_311161172.1">
    <property type="nucleotide sequence ID" value="NZ_JAVQLW010000002.1"/>
</dbReference>
<dbReference type="InterPro" id="IPR001296">
    <property type="entry name" value="Glyco_trans_1"/>
</dbReference>